<dbReference type="OrthoDB" id="573467at2"/>
<sequence length="110" mass="12277">MASPRQISRCFADLVEMGKLVKIGYGIYAKAYRSEYLNKPVIKGGFSQICKEALTKLGVEWIPGSAEQAYNSGLSTQVPVRTIVQLKSRFRGHLKYGNRQLVVEKGINAR</sequence>
<proteinExistence type="predicted"/>
<dbReference type="Proteomes" id="UP000239239">
    <property type="component" value="Unassembled WGS sequence"/>
</dbReference>
<evidence type="ECO:0000313" key="2">
    <source>
        <dbReference type="Proteomes" id="UP000239239"/>
    </source>
</evidence>
<accession>A0A2S6F9U6</accession>
<dbReference type="AlphaFoldDB" id="A0A2S6F9U6"/>
<evidence type="ECO:0000313" key="1">
    <source>
        <dbReference type="EMBL" id="PPK34162.1"/>
    </source>
</evidence>
<reference evidence="1 2" key="1">
    <citation type="submission" date="2018-02" db="EMBL/GenBank/DDBJ databases">
        <title>Draft genome sequences of four Legionella pneumophila clinical strains isolated in Ontario.</title>
        <authorList>
            <person name="Fortuna A."/>
            <person name="Ramnarine R."/>
            <person name="Li A."/>
            <person name="Frantz C."/>
            <person name="Mallo G."/>
        </authorList>
    </citation>
    <scope>NUCLEOTIDE SEQUENCE [LARGE SCALE GENOMIC DNA]</scope>
    <source>
        <strain evidence="1 2">LG61</strain>
    </source>
</reference>
<name>A0A2S6F9U6_LEGPN</name>
<dbReference type="EMBL" id="PQWY01000001">
    <property type="protein sequence ID" value="PPK34162.1"/>
    <property type="molecule type" value="Genomic_DNA"/>
</dbReference>
<protein>
    <submittedName>
        <fullName evidence="1">Uncharacterized protein</fullName>
    </submittedName>
</protein>
<comment type="caution">
    <text evidence="1">The sequence shown here is derived from an EMBL/GenBank/DDBJ whole genome shotgun (WGS) entry which is preliminary data.</text>
</comment>
<organism evidence="1 2">
    <name type="scientific">Legionella pneumophila</name>
    <dbReference type="NCBI Taxonomy" id="446"/>
    <lineage>
        <taxon>Bacteria</taxon>
        <taxon>Pseudomonadati</taxon>
        <taxon>Pseudomonadota</taxon>
        <taxon>Gammaproteobacteria</taxon>
        <taxon>Legionellales</taxon>
        <taxon>Legionellaceae</taxon>
        <taxon>Legionella</taxon>
    </lineage>
</organism>
<gene>
    <name evidence="1" type="ORF">C3928_01285</name>
</gene>